<feature type="non-terminal residue" evidence="1">
    <location>
        <position position="32"/>
    </location>
</feature>
<dbReference type="AlphaFoldDB" id="B4ZG48"/>
<dbReference type="EMBL" id="EU710601">
    <property type="protein sequence ID" value="ACJ04946.1"/>
    <property type="molecule type" value="Genomic_DNA"/>
</dbReference>
<dbReference type="EMBL" id="EU710598">
    <property type="protein sequence ID" value="ACJ04940.1"/>
    <property type="molecule type" value="Genomic_DNA"/>
</dbReference>
<accession>B4ZG48</accession>
<organism evidence="1">
    <name type="scientific">Amphidinium carterae</name>
    <name type="common">Dinoflagellate</name>
    <dbReference type="NCBI Taxonomy" id="2961"/>
    <lineage>
        <taxon>Eukaryota</taxon>
        <taxon>Sar</taxon>
        <taxon>Alveolata</taxon>
        <taxon>Dinophyceae</taxon>
        <taxon>Amphidiniales</taxon>
        <taxon>Amphidiniaceae</taxon>
        <taxon>Amphidinium</taxon>
    </lineage>
</organism>
<dbReference type="EMBL" id="EU710602">
    <property type="protein sequence ID" value="ACJ04948.1"/>
    <property type="molecule type" value="Genomic_DNA"/>
</dbReference>
<dbReference type="EMBL" id="EU710600">
    <property type="protein sequence ID" value="ACJ04944.1"/>
    <property type="molecule type" value="Genomic_DNA"/>
</dbReference>
<sequence>MSSSQTQMGVAAAAGGALLLLSGGTGFVSSTK</sequence>
<evidence type="ECO:0000313" key="2">
    <source>
        <dbReference type="EMBL" id="ACJ04940.1"/>
    </source>
</evidence>
<dbReference type="EMBL" id="EU710603">
    <property type="protein sequence ID" value="ACJ04950.1"/>
    <property type="molecule type" value="Genomic_DNA"/>
</dbReference>
<name>B4ZG48_AMPCA</name>
<proteinExistence type="evidence at transcript level"/>
<reference evidence="1" key="1">
    <citation type="journal article" date="2008" name="PLoS ONE">
        <title>From stop to start: tandem gene arrangement, copy number and trans-splicing sites in the dinoflagellate Amphidinium carterae.</title>
        <authorList>
            <person name="Bachvaroff T.R."/>
            <person name="Place A.R."/>
        </authorList>
    </citation>
    <scope>NUCLEOTIDE SEQUENCE</scope>
    <source>
        <strain evidence="1">CCMP1314</strain>
    </source>
</reference>
<dbReference type="EMBL" id="EU742868">
    <property type="protein sequence ID" value="ACF28671.1"/>
    <property type="molecule type" value="mRNA"/>
</dbReference>
<protein>
    <submittedName>
        <fullName evidence="1 2">GAPDH</fullName>
    </submittedName>
</protein>
<evidence type="ECO:0000313" key="1">
    <source>
        <dbReference type="EMBL" id="ACF28671.1"/>
    </source>
</evidence>